<evidence type="ECO:0000259" key="4">
    <source>
        <dbReference type="PROSITE" id="PS50004"/>
    </source>
</evidence>
<evidence type="ECO:0000313" key="7">
    <source>
        <dbReference type="Proteomes" id="UP001362999"/>
    </source>
</evidence>
<dbReference type="SUPFAM" id="SSF52540">
    <property type="entry name" value="P-loop containing nucleoside triphosphate hydrolases"/>
    <property type="match status" value="1"/>
</dbReference>
<dbReference type="Proteomes" id="UP001362999">
    <property type="component" value="Unassembled WGS sequence"/>
</dbReference>
<dbReference type="Pfam" id="PF24883">
    <property type="entry name" value="NPHP3_N"/>
    <property type="match status" value="1"/>
</dbReference>
<dbReference type="Gene3D" id="2.130.10.10">
    <property type="entry name" value="YVTN repeat-like/Quinoprotein amine dehydrogenase"/>
    <property type="match status" value="2"/>
</dbReference>
<dbReference type="Pfam" id="PF00400">
    <property type="entry name" value="WD40"/>
    <property type="match status" value="4"/>
</dbReference>
<dbReference type="InterPro" id="IPR035892">
    <property type="entry name" value="C2_domain_sf"/>
</dbReference>
<evidence type="ECO:0000256" key="3">
    <source>
        <dbReference type="PROSITE-ProRule" id="PRU00221"/>
    </source>
</evidence>
<dbReference type="InterPro" id="IPR000008">
    <property type="entry name" value="C2_dom"/>
</dbReference>
<sequence length="1160" mass="127206">MRPWQIGTGFCLRNRRVQPLGKLRRSDDVIKSIKPAVSAGNRTVPIPRTLPGFTPSTVIHDTGGITNIPGIHRTAKLYVTVDLDGSRVLKTPDIEGTLSPQWNFDGNIMSSSQSATLTLQVHHHSRLGLNRLIGECDTTIEELLHQSGQDTLIALDIRRDAVVSGQIFLRLSQVPSQDLLQSADHAMEEMPANIKRLTPMPRSNLINVATTFAESGGFPDLLGKLLSQIKPVADMGDEIHPYLNVAWKVLTSVYKAVEKQRNTDEKITKLVQALVDLYTSVGDMDFLRIRIQTLERVVLEVAAQTVECSLFIRRLLRMPFSDTEKKINELSEVLTNLKDSFDRGTAIQSVFISAEIRDKVCGLIESDLLQRLTPAQYNAALREECLQGTRKDIITKIADWLSSPPNASASNIFWLHGVAGSGKSTIANTVAQYFQNLHRLGAFIFFDRDTFSSCDIRGVLHHIANRLAESNVRVRKALCDALSADAMLVDANYRTQFHKLVLDPLTAAAPYIYGPIVIIVDGLDECADLVSRKALLSLIAGDMARLPAAFRLLVTSRPDLEITRELQLKPHILPHLLVIGTEDTKEDIICYLRQCLRSLCQDSQAQGPQWPREEDIQLLATHSGGLFIWAATAFKFLQGFNPRNRLSQLLRAGNTISSDLDQLYRIALENAGDWRNADFSLPAVSVLACVVLSRKPLTSEAIEAFLPESAAILESLACVLECSPGVPIRTLHASFSDYLTDPDRTGCAPWFIDTDSQNQFLATRCLQVLNSKLRFNICSFETSHCRNSDVPDLAERIGKHVSNDLTYAAQFWAHHLRAASSSPEVLHELEIFSKRNLLYWLEVLSLLGYSGTAHEAVKVAEDYVQGKHPHLAAFLHDGSRFIETFAHAFAQSMPHLYVSALAIAPKESVIRQHYGQNCHSIMQCASPIADNWSSLLKTLPARSGAITSVAVSSDGTTIASGSNDCTVLIWNSRTGAAVAEPLKGHSNSVTSVAFSPDSARVVSGSSDCTIRVWDARTGAVVVGPFDGHRKSVTSVDFSPCGSLVVSGSDDCTVRLWNSQTGATVQPFKGHSDCVTSVAFSPDGTRIVSGSNDCTLRIWNSQTGLAVAGPFKGHSDSITSVAFSPVRDVQSAQNIGLTDQNEAQRPSLVPPRANILFCSVR</sequence>
<dbReference type="Gene3D" id="3.40.50.300">
    <property type="entry name" value="P-loop containing nucleotide triphosphate hydrolases"/>
    <property type="match status" value="1"/>
</dbReference>
<dbReference type="Gene3D" id="2.60.40.150">
    <property type="entry name" value="C2 domain"/>
    <property type="match status" value="1"/>
</dbReference>
<dbReference type="InterPro" id="IPR056884">
    <property type="entry name" value="NPHP3-like_N"/>
</dbReference>
<dbReference type="PROSITE" id="PS50082">
    <property type="entry name" value="WD_REPEATS_2"/>
    <property type="match status" value="4"/>
</dbReference>
<reference evidence="6 7" key="1">
    <citation type="journal article" date="2024" name="J Genomics">
        <title>Draft genome sequencing and assembly of Favolaschia claudopus CIRM-BRFM 2984 isolated from oak limbs.</title>
        <authorList>
            <person name="Navarro D."/>
            <person name="Drula E."/>
            <person name="Chaduli D."/>
            <person name="Cazenave R."/>
            <person name="Ahrendt S."/>
            <person name="Wang J."/>
            <person name="Lipzen A."/>
            <person name="Daum C."/>
            <person name="Barry K."/>
            <person name="Grigoriev I.V."/>
            <person name="Favel A."/>
            <person name="Rosso M.N."/>
            <person name="Martin F."/>
        </authorList>
    </citation>
    <scope>NUCLEOTIDE SEQUENCE [LARGE SCALE GENOMIC DNA]</scope>
    <source>
        <strain evidence="6 7">CIRM-BRFM 2984</strain>
    </source>
</reference>
<evidence type="ECO:0008006" key="8">
    <source>
        <dbReference type="Google" id="ProtNLM"/>
    </source>
</evidence>
<dbReference type="AlphaFoldDB" id="A0AAW0B3X8"/>
<accession>A0AAW0B3X8</accession>
<dbReference type="PANTHER" id="PTHR22847:SF637">
    <property type="entry name" value="WD REPEAT DOMAIN 5B"/>
    <property type="match status" value="1"/>
</dbReference>
<protein>
    <recommendedName>
        <fullName evidence="8">NACHT domain-containing protein</fullName>
    </recommendedName>
</protein>
<comment type="caution">
    <text evidence="6">The sequence shown here is derived from an EMBL/GenBank/DDBJ whole genome shotgun (WGS) entry which is preliminary data.</text>
</comment>
<dbReference type="InterPro" id="IPR015943">
    <property type="entry name" value="WD40/YVTN_repeat-like_dom_sf"/>
</dbReference>
<dbReference type="Pfam" id="PF00168">
    <property type="entry name" value="C2"/>
    <property type="match status" value="1"/>
</dbReference>
<dbReference type="PROSITE" id="PS00678">
    <property type="entry name" value="WD_REPEATS_1"/>
    <property type="match status" value="4"/>
</dbReference>
<dbReference type="EMBL" id="JAWWNJ010000040">
    <property type="protein sequence ID" value="KAK7020799.1"/>
    <property type="molecule type" value="Genomic_DNA"/>
</dbReference>
<keyword evidence="7" id="KW-1185">Reference proteome</keyword>
<dbReference type="CDD" id="cd00030">
    <property type="entry name" value="C2"/>
    <property type="match status" value="1"/>
</dbReference>
<dbReference type="SUPFAM" id="SSF50978">
    <property type="entry name" value="WD40 repeat-like"/>
    <property type="match status" value="1"/>
</dbReference>
<name>A0AAW0B3X8_9AGAR</name>
<keyword evidence="1 3" id="KW-0853">WD repeat</keyword>
<dbReference type="InterPro" id="IPR020472">
    <property type="entry name" value="WD40_PAC1"/>
</dbReference>
<dbReference type="PROSITE" id="PS50004">
    <property type="entry name" value="C2"/>
    <property type="match status" value="1"/>
</dbReference>
<feature type="domain" description="NACHT" evidence="5">
    <location>
        <begin position="411"/>
        <end position="559"/>
    </location>
</feature>
<feature type="repeat" description="WD" evidence="3">
    <location>
        <begin position="982"/>
        <end position="1023"/>
    </location>
</feature>
<keyword evidence="2" id="KW-0677">Repeat</keyword>
<dbReference type="InterPro" id="IPR027417">
    <property type="entry name" value="P-loop_NTPase"/>
</dbReference>
<gene>
    <name evidence="6" type="ORF">R3P38DRAFT_3197225</name>
</gene>
<organism evidence="6 7">
    <name type="scientific">Favolaschia claudopus</name>
    <dbReference type="NCBI Taxonomy" id="2862362"/>
    <lineage>
        <taxon>Eukaryota</taxon>
        <taxon>Fungi</taxon>
        <taxon>Dikarya</taxon>
        <taxon>Basidiomycota</taxon>
        <taxon>Agaricomycotina</taxon>
        <taxon>Agaricomycetes</taxon>
        <taxon>Agaricomycetidae</taxon>
        <taxon>Agaricales</taxon>
        <taxon>Marasmiineae</taxon>
        <taxon>Mycenaceae</taxon>
        <taxon>Favolaschia</taxon>
    </lineage>
</organism>
<dbReference type="InterPro" id="IPR001680">
    <property type="entry name" value="WD40_rpt"/>
</dbReference>
<dbReference type="PROSITE" id="PS50294">
    <property type="entry name" value="WD_REPEATS_REGION"/>
    <property type="match status" value="4"/>
</dbReference>
<dbReference type="CDD" id="cd00200">
    <property type="entry name" value="WD40"/>
    <property type="match status" value="1"/>
</dbReference>
<dbReference type="SMART" id="SM00320">
    <property type="entry name" value="WD40"/>
    <property type="match status" value="4"/>
</dbReference>
<dbReference type="InterPro" id="IPR036322">
    <property type="entry name" value="WD40_repeat_dom_sf"/>
</dbReference>
<dbReference type="PANTHER" id="PTHR22847">
    <property type="entry name" value="WD40 REPEAT PROTEIN"/>
    <property type="match status" value="1"/>
</dbReference>
<dbReference type="InterPro" id="IPR019775">
    <property type="entry name" value="WD40_repeat_CS"/>
</dbReference>
<dbReference type="PROSITE" id="PS50837">
    <property type="entry name" value="NACHT"/>
    <property type="match status" value="1"/>
</dbReference>
<dbReference type="PRINTS" id="PR00320">
    <property type="entry name" value="GPROTEINBRPT"/>
</dbReference>
<dbReference type="InterPro" id="IPR007111">
    <property type="entry name" value="NACHT_NTPase"/>
</dbReference>
<feature type="repeat" description="WD" evidence="3">
    <location>
        <begin position="1025"/>
        <end position="1066"/>
    </location>
</feature>
<dbReference type="GO" id="GO:1990234">
    <property type="term" value="C:transferase complex"/>
    <property type="evidence" value="ECO:0007669"/>
    <property type="project" value="UniProtKB-ARBA"/>
</dbReference>
<dbReference type="SUPFAM" id="SSF49562">
    <property type="entry name" value="C2 domain (Calcium/lipid-binding domain, CaLB)"/>
    <property type="match status" value="1"/>
</dbReference>
<feature type="repeat" description="WD" evidence="3">
    <location>
        <begin position="939"/>
        <end position="980"/>
    </location>
</feature>
<evidence type="ECO:0000256" key="2">
    <source>
        <dbReference type="ARBA" id="ARBA00022737"/>
    </source>
</evidence>
<evidence type="ECO:0000259" key="5">
    <source>
        <dbReference type="PROSITE" id="PS50837"/>
    </source>
</evidence>
<feature type="repeat" description="WD" evidence="3">
    <location>
        <begin position="1067"/>
        <end position="1108"/>
    </location>
</feature>
<evidence type="ECO:0000256" key="1">
    <source>
        <dbReference type="ARBA" id="ARBA00022574"/>
    </source>
</evidence>
<proteinExistence type="predicted"/>
<evidence type="ECO:0000313" key="6">
    <source>
        <dbReference type="EMBL" id="KAK7020799.1"/>
    </source>
</evidence>
<dbReference type="GO" id="GO:0005634">
    <property type="term" value="C:nucleus"/>
    <property type="evidence" value="ECO:0007669"/>
    <property type="project" value="TreeGrafter"/>
</dbReference>
<feature type="domain" description="C2" evidence="4">
    <location>
        <begin position="38"/>
        <end position="153"/>
    </location>
</feature>